<reference evidence="4 5" key="1">
    <citation type="journal article" date="2015" name="Genome Biol. Evol.">
        <title>Comparative Genomics of a Bacterivorous Green Alga Reveals Evolutionary Causalities and Consequences of Phago-Mixotrophic Mode of Nutrition.</title>
        <authorList>
            <person name="Burns J.A."/>
            <person name="Paasch A."/>
            <person name="Narechania A."/>
            <person name="Kim E."/>
        </authorList>
    </citation>
    <scope>NUCLEOTIDE SEQUENCE [LARGE SCALE GENOMIC DNA]</scope>
    <source>
        <strain evidence="4 5">PLY_AMNH</strain>
    </source>
</reference>
<accession>A0AAE0L3G2</accession>
<organism evidence="4 5">
    <name type="scientific">Cymbomonas tetramitiformis</name>
    <dbReference type="NCBI Taxonomy" id="36881"/>
    <lineage>
        <taxon>Eukaryota</taxon>
        <taxon>Viridiplantae</taxon>
        <taxon>Chlorophyta</taxon>
        <taxon>Pyramimonadophyceae</taxon>
        <taxon>Pyramimonadales</taxon>
        <taxon>Pyramimonadaceae</taxon>
        <taxon>Cymbomonas</taxon>
    </lineage>
</organism>
<dbReference type="InterPro" id="IPR028282">
    <property type="entry name" value="WASH-7_central"/>
</dbReference>
<dbReference type="GO" id="GO:0007032">
    <property type="term" value="P:endosome organization"/>
    <property type="evidence" value="ECO:0007669"/>
    <property type="project" value="TreeGrafter"/>
</dbReference>
<dbReference type="PANTHER" id="PTHR31409">
    <property type="entry name" value="WASH COMPLEX SUBUNIT 4"/>
    <property type="match status" value="1"/>
</dbReference>
<dbReference type="AlphaFoldDB" id="A0AAE0L3G2"/>
<feature type="domain" description="WASH complex subunit 7 C-terminal" evidence="3">
    <location>
        <begin position="926"/>
        <end position="1021"/>
    </location>
</feature>
<dbReference type="Pfam" id="PF14744">
    <property type="entry name" value="WASH-7_mid"/>
    <property type="match status" value="1"/>
</dbReference>
<proteinExistence type="predicted"/>
<gene>
    <name evidence="4" type="ORF">CYMTET_20975</name>
</gene>
<dbReference type="Proteomes" id="UP001190700">
    <property type="component" value="Unassembled WGS sequence"/>
</dbReference>
<comment type="caution">
    <text evidence="4">The sequence shown here is derived from an EMBL/GenBank/DDBJ whole genome shotgun (WGS) entry which is preliminary data.</text>
</comment>
<evidence type="ECO:0000259" key="1">
    <source>
        <dbReference type="Pfam" id="PF14744"/>
    </source>
</evidence>
<protein>
    <submittedName>
        <fullName evidence="4">Uncharacterized protein</fullName>
    </submittedName>
</protein>
<dbReference type="Pfam" id="PF14745">
    <property type="entry name" value="WASH-4_N"/>
    <property type="match status" value="1"/>
</dbReference>
<sequence>MEDEAPEVSDTGLSVPAEIHSEKLRRFVDEWGVTLRDISNEVEDAGTSAWSWTVWDHTTDPLRLMPQPCDPSRAHELVHADNPAFANLAKVFSYMASQISKLKTEAQSRFYPLLLLFGERVMGVEVQEGETQTMLAGILPQLQELLALIEQLQALALNLLLQLAALYSEKQRVYATFQQVHMLMAFGALGDVLTVLITLDELINQNPSFGLAFSTFKRMILIVKKECDRFGVTEEQALQLEVTIIELEGRLTPSRCFDSFKDAMMDNLRNEAHYLANVGFLEELQTSTGLIYAALSSRLGSPTERPSDRLATVGVMALFILRGYLGGETHPPDKKLCRSLFELHKKAPLIFLYSSSVLLPTEFLLESLPPVAVALASKESKRMAEKERQDYLEKLEAHLERELPILTSAVCAWLARFDSCLPPKSSLQQVLLTRLKLVVQGMYLASRVRVLLQTCIHLHVALDQPITKHEIRCLAQCMELIKAIDAEYHRRTTMSASSISHLLFFSQGRLHRILVPVRDALNSELSALRSGKSVVKSFFSTEKVGSEEVKLDALAATTLAMDSLGGPACYDRRILLQLAVDVLRDTGRLKEETLNDVEELLHLMELCIQLVPQAQQATDCAFLYFSRELMPTCFADCVVRPDDANKVPYLVMAFRDAERMLKHGQVPDSVLKEYQEEIEEVVQGQLVEQLCNAIETDLRLHIHSARLTGVVTVNPIKTGVRDLSRFITMKPLRLATKTINIRACVEDYLNATFHNHTAIALHNWKTYGEMRNLAQEKYGISLAEITLPGQTLEQGLDVLEIMRNIHIFIFSQFLYDDHIRSRLMNEVRFFHERHAELNNEYPIPRAEKLIKGMKRLGLSEDGHSFLDQFRRLIAELGNALGFVRMVRLGGMHYCNNATKFVPVLGEVGEVSLEEAARREALSPECVEAAKNLDSVLQDLRENSAEGVDYFSVLVSVFSETLCSEQNAHLKEFYMILPALFLSHVEALMLAKDKLAKRGRDSMNASFTDDGLALGVAYLLKVQHPFH</sequence>
<name>A0AAE0L3G2_9CHLO</name>
<dbReference type="GO" id="GO:0071203">
    <property type="term" value="C:WASH complex"/>
    <property type="evidence" value="ECO:0007669"/>
    <property type="project" value="InterPro"/>
</dbReference>
<dbReference type="InterPro" id="IPR027307">
    <property type="entry name" value="WASH7"/>
</dbReference>
<dbReference type="GO" id="GO:0016197">
    <property type="term" value="P:endosomal transport"/>
    <property type="evidence" value="ECO:0007669"/>
    <property type="project" value="TreeGrafter"/>
</dbReference>
<dbReference type="InterPro" id="IPR028283">
    <property type="entry name" value="WASH-7_C"/>
</dbReference>
<dbReference type="Pfam" id="PF14746">
    <property type="entry name" value="WASH-7_C"/>
    <property type="match status" value="1"/>
</dbReference>
<dbReference type="EMBL" id="LGRX02010278">
    <property type="protein sequence ID" value="KAK3270633.1"/>
    <property type="molecule type" value="Genomic_DNA"/>
</dbReference>
<dbReference type="PANTHER" id="PTHR31409:SF0">
    <property type="entry name" value="WASH COMPLEX SUBUNIT 4"/>
    <property type="match status" value="1"/>
</dbReference>
<feature type="domain" description="WASH complex subunit 7 central" evidence="1">
    <location>
        <begin position="622"/>
        <end position="809"/>
    </location>
</feature>
<evidence type="ECO:0000259" key="3">
    <source>
        <dbReference type="Pfam" id="PF14746"/>
    </source>
</evidence>
<evidence type="ECO:0000313" key="5">
    <source>
        <dbReference type="Proteomes" id="UP001190700"/>
    </source>
</evidence>
<evidence type="ECO:0000259" key="2">
    <source>
        <dbReference type="Pfam" id="PF14745"/>
    </source>
</evidence>
<dbReference type="GO" id="GO:0005768">
    <property type="term" value="C:endosome"/>
    <property type="evidence" value="ECO:0007669"/>
    <property type="project" value="TreeGrafter"/>
</dbReference>
<dbReference type="InterPro" id="IPR028191">
    <property type="entry name" value="WASH-4_N"/>
</dbReference>
<keyword evidence="5" id="KW-1185">Reference proteome</keyword>
<feature type="domain" description="WASH complex subunit 4 N-terminal" evidence="2">
    <location>
        <begin position="27"/>
        <end position="620"/>
    </location>
</feature>
<evidence type="ECO:0000313" key="4">
    <source>
        <dbReference type="EMBL" id="KAK3270633.1"/>
    </source>
</evidence>